<organism evidence="2 3">
    <name type="scientific">Araneus ventricosus</name>
    <name type="common">Orbweaver spider</name>
    <name type="synonym">Epeira ventricosa</name>
    <dbReference type="NCBI Taxonomy" id="182803"/>
    <lineage>
        <taxon>Eukaryota</taxon>
        <taxon>Metazoa</taxon>
        <taxon>Ecdysozoa</taxon>
        <taxon>Arthropoda</taxon>
        <taxon>Chelicerata</taxon>
        <taxon>Arachnida</taxon>
        <taxon>Araneae</taxon>
        <taxon>Araneomorphae</taxon>
        <taxon>Entelegynae</taxon>
        <taxon>Araneoidea</taxon>
        <taxon>Araneidae</taxon>
        <taxon>Araneus</taxon>
    </lineage>
</organism>
<protein>
    <submittedName>
        <fullName evidence="2">Uncharacterized protein</fullName>
    </submittedName>
</protein>
<keyword evidence="3" id="KW-1185">Reference proteome</keyword>
<evidence type="ECO:0000256" key="1">
    <source>
        <dbReference type="SAM" id="MobiDB-lite"/>
    </source>
</evidence>
<dbReference type="EMBL" id="BGPR01000407">
    <property type="protein sequence ID" value="GBM18625.1"/>
    <property type="molecule type" value="Genomic_DNA"/>
</dbReference>
<evidence type="ECO:0000313" key="2">
    <source>
        <dbReference type="EMBL" id="GBM18625.1"/>
    </source>
</evidence>
<comment type="caution">
    <text evidence="2">The sequence shown here is derived from an EMBL/GenBank/DDBJ whole genome shotgun (WGS) entry which is preliminary data.</text>
</comment>
<proteinExistence type="predicted"/>
<name>A0A4Y2DSN6_ARAVE</name>
<feature type="compositionally biased region" description="Polar residues" evidence="1">
    <location>
        <begin position="1"/>
        <end position="11"/>
    </location>
</feature>
<reference evidence="2 3" key="1">
    <citation type="journal article" date="2019" name="Sci. Rep.">
        <title>Orb-weaving spider Araneus ventricosus genome elucidates the spidroin gene catalogue.</title>
        <authorList>
            <person name="Kono N."/>
            <person name="Nakamura H."/>
            <person name="Ohtoshi R."/>
            <person name="Moran D.A.P."/>
            <person name="Shinohara A."/>
            <person name="Yoshida Y."/>
            <person name="Fujiwara M."/>
            <person name="Mori M."/>
            <person name="Tomita M."/>
            <person name="Arakawa K."/>
        </authorList>
    </citation>
    <scope>NUCLEOTIDE SEQUENCE [LARGE SCALE GENOMIC DNA]</scope>
</reference>
<dbReference type="AlphaFoldDB" id="A0A4Y2DSN6"/>
<gene>
    <name evidence="2" type="ORF">AVEN_110288_1</name>
</gene>
<dbReference type="Proteomes" id="UP000499080">
    <property type="component" value="Unassembled WGS sequence"/>
</dbReference>
<feature type="region of interest" description="Disordered" evidence="1">
    <location>
        <begin position="1"/>
        <end position="23"/>
    </location>
</feature>
<sequence length="135" mass="15504">MSNRPRQSSISFDARTPQRPFPAPLQSFQDLKLSAWRSTKVIKVEIHSTYYGLCQCTVPSEKSVNHSQIVWYKEMKVSYRQAPCFAGFLVQKGRCNSRMAFLLCVPCSELFQLSYQCLLQRETDCPLCVGNVGRR</sequence>
<evidence type="ECO:0000313" key="3">
    <source>
        <dbReference type="Proteomes" id="UP000499080"/>
    </source>
</evidence>
<accession>A0A4Y2DSN6</accession>